<protein>
    <submittedName>
        <fullName evidence="7">Drug/proton antiporter yhk8</fullName>
    </submittedName>
</protein>
<evidence type="ECO:0000259" key="6">
    <source>
        <dbReference type="PROSITE" id="PS50850"/>
    </source>
</evidence>
<evidence type="ECO:0000313" key="7">
    <source>
        <dbReference type="EMBL" id="KAG0669436.1"/>
    </source>
</evidence>
<feature type="transmembrane region" description="Helical" evidence="5">
    <location>
        <begin position="196"/>
        <end position="217"/>
    </location>
</feature>
<dbReference type="PROSITE" id="PS50850">
    <property type="entry name" value="MFS"/>
    <property type="match status" value="1"/>
</dbReference>
<dbReference type="InterPro" id="IPR005829">
    <property type="entry name" value="Sugar_transporter_CS"/>
</dbReference>
<proteinExistence type="predicted"/>
<feature type="transmembrane region" description="Helical" evidence="5">
    <location>
        <begin position="224"/>
        <end position="248"/>
    </location>
</feature>
<dbReference type="PROSITE" id="PS00216">
    <property type="entry name" value="SUGAR_TRANSPORT_1"/>
    <property type="match status" value="1"/>
</dbReference>
<dbReference type="EMBL" id="PUHR01000041">
    <property type="protein sequence ID" value="KAG0669436.1"/>
    <property type="molecule type" value="Genomic_DNA"/>
</dbReference>
<dbReference type="PANTHER" id="PTHR23502">
    <property type="entry name" value="MAJOR FACILITATOR SUPERFAMILY"/>
    <property type="match status" value="1"/>
</dbReference>
<keyword evidence="3 5" id="KW-1133">Transmembrane helix</keyword>
<sequence length="540" mass="60882">MSNIEIDKEQLEMTSSKAVSFVSNSSSFDDIDDINSLYSATSRHHEMNEDTYSKLERLSTITTREKKENNISKYDVTFISDGTPDPEDVTKFYSVYRKYYISLLITFTCMIITMISSCWTFVSPHVMRKFNISHEVSILGITLYVFGLAFGPLFLSPLSELYGRRYTFIISLAMSIAMQCLTTWSRTIAGVMIGRFLSGFFGSSFLSVAGGTIGDLFDKNSITIPMAIFTCAAFLGPSIGPIISGAFYTTDYRWTFITFIIASGVCLIVITFTVPETYPPMLLINKAKRLRKETGDDNYRAPLETVRAETSLISAVLLSSRRPFALLFFDPMMGVLCFYTGFELAIIYLYFVAFPYIFENVYHFGVMGVACAYIGMMVGMIFGTCTSFYFQKNYERKVAANNGKSTPEMRFEPLFYGAFLTPIGLMIFAWTCYPQVHWIGPIIGSGIFGSGVFYVFTGIFNYTVDAYRRYAASGLACNAFVRCVMGGIFPLFGLQMYKKMGINWAGFFIAMITVLLIPVPFLFTKYGPYLRSKSPYTWAE</sequence>
<dbReference type="Pfam" id="PF07690">
    <property type="entry name" value="MFS_1"/>
    <property type="match status" value="1"/>
</dbReference>
<dbReference type="FunFam" id="1.20.1250.20:FF:000082">
    <property type="entry name" value="MFS multidrug transporter, putative"/>
    <property type="match status" value="1"/>
</dbReference>
<reference evidence="7 8" key="1">
    <citation type="submission" date="2020-11" db="EMBL/GenBank/DDBJ databases">
        <title>Kefir isolates.</title>
        <authorList>
            <person name="Marcisauskas S."/>
            <person name="Kim Y."/>
            <person name="Blasche S."/>
        </authorList>
    </citation>
    <scope>NUCLEOTIDE SEQUENCE [LARGE SCALE GENOMIC DNA]</scope>
    <source>
        <strain evidence="7 8">OG2</strain>
    </source>
</reference>
<dbReference type="InterPro" id="IPR036259">
    <property type="entry name" value="MFS_trans_sf"/>
</dbReference>
<dbReference type="GO" id="GO:0022857">
    <property type="term" value="F:transmembrane transporter activity"/>
    <property type="evidence" value="ECO:0007669"/>
    <property type="project" value="InterPro"/>
</dbReference>
<feature type="domain" description="Major facilitator superfamily (MFS) profile" evidence="6">
    <location>
        <begin position="94"/>
        <end position="528"/>
    </location>
</feature>
<dbReference type="GO" id="GO:0042908">
    <property type="term" value="P:xenobiotic transport"/>
    <property type="evidence" value="ECO:0007669"/>
    <property type="project" value="UniProtKB-ARBA"/>
</dbReference>
<dbReference type="GO" id="GO:0005886">
    <property type="term" value="C:plasma membrane"/>
    <property type="evidence" value="ECO:0007669"/>
    <property type="project" value="TreeGrafter"/>
</dbReference>
<dbReference type="AlphaFoldDB" id="A0A9P7BAV6"/>
<keyword evidence="2 5" id="KW-0812">Transmembrane</keyword>
<dbReference type="SUPFAM" id="SSF103473">
    <property type="entry name" value="MFS general substrate transporter"/>
    <property type="match status" value="1"/>
</dbReference>
<comment type="caution">
    <text evidence="7">The sequence shown here is derived from an EMBL/GenBank/DDBJ whole genome shotgun (WGS) entry which is preliminary data.</text>
</comment>
<evidence type="ECO:0000256" key="1">
    <source>
        <dbReference type="ARBA" id="ARBA00004141"/>
    </source>
</evidence>
<feature type="transmembrane region" description="Helical" evidence="5">
    <location>
        <begin position="254"/>
        <end position="274"/>
    </location>
</feature>
<feature type="transmembrane region" description="Helical" evidence="5">
    <location>
        <begin position="504"/>
        <end position="523"/>
    </location>
</feature>
<keyword evidence="4 5" id="KW-0472">Membrane</keyword>
<dbReference type="OrthoDB" id="9986881at2759"/>
<evidence type="ECO:0000256" key="5">
    <source>
        <dbReference type="SAM" id="Phobius"/>
    </source>
</evidence>
<dbReference type="GO" id="GO:0140115">
    <property type="term" value="P:export across plasma membrane"/>
    <property type="evidence" value="ECO:0007669"/>
    <property type="project" value="UniProtKB-ARBA"/>
</dbReference>
<feature type="transmembrane region" description="Helical" evidence="5">
    <location>
        <begin position="411"/>
        <end position="430"/>
    </location>
</feature>
<accession>A0A9P7BAV6</accession>
<dbReference type="Gene3D" id="1.20.1250.20">
    <property type="entry name" value="MFS general substrate transporter like domains"/>
    <property type="match status" value="1"/>
</dbReference>
<feature type="transmembrane region" description="Helical" evidence="5">
    <location>
        <begin position="436"/>
        <end position="460"/>
    </location>
</feature>
<dbReference type="InterPro" id="IPR011701">
    <property type="entry name" value="MFS"/>
</dbReference>
<evidence type="ECO:0000313" key="8">
    <source>
        <dbReference type="Proteomes" id="UP000750334"/>
    </source>
</evidence>
<dbReference type="CDD" id="cd17323">
    <property type="entry name" value="MFS_Tpo1_MDR_like"/>
    <property type="match status" value="1"/>
</dbReference>
<feature type="transmembrane region" description="Helical" evidence="5">
    <location>
        <begin position="336"/>
        <end position="358"/>
    </location>
</feature>
<feature type="transmembrane region" description="Helical" evidence="5">
    <location>
        <begin position="134"/>
        <end position="154"/>
    </location>
</feature>
<dbReference type="InterPro" id="IPR020846">
    <property type="entry name" value="MFS_dom"/>
</dbReference>
<dbReference type="Proteomes" id="UP000750334">
    <property type="component" value="Unassembled WGS sequence"/>
</dbReference>
<evidence type="ECO:0000256" key="4">
    <source>
        <dbReference type="ARBA" id="ARBA00023136"/>
    </source>
</evidence>
<name>A0A9P7BAV6_MAUEX</name>
<evidence type="ECO:0000256" key="3">
    <source>
        <dbReference type="ARBA" id="ARBA00022989"/>
    </source>
</evidence>
<dbReference type="PANTHER" id="PTHR23502:SF7">
    <property type="entry name" value="DRUG_PROTON ANTIPORTER YHK8-RELATED"/>
    <property type="match status" value="1"/>
</dbReference>
<feature type="transmembrane region" description="Helical" evidence="5">
    <location>
        <begin position="364"/>
        <end position="390"/>
    </location>
</feature>
<evidence type="ECO:0000256" key="2">
    <source>
        <dbReference type="ARBA" id="ARBA00022692"/>
    </source>
</evidence>
<gene>
    <name evidence="7" type="primary">YHK8</name>
    <name evidence="7" type="ORF">C6P45_003789</name>
</gene>
<feature type="transmembrane region" description="Helical" evidence="5">
    <location>
        <begin position="472"/>
        <end position="492"/>
    </location>
</feature>
<keyword evidence="8" id="KW-1185">Reference proteome</keyword>
<feature type="transmembrane region" description="Helical" evidence="5">
    <location>
        <begin position="99"/>
        <end position="122"/>
    </location>
</feature>
<organism evidence="7 8">
    <name type="scientific">Maudiozyma exigua</name>
    <name type="common">Yeast</name>
    <name type="synonym">Kazachstania exigua</name>
    <dbReference type="NCBI Taxonomy" id="34358"/>
    <lineage>
        <taxon>Eukaryota</taxon>
        <taxon>Fungi</taxon>
        <taxon>Dikarya</taxon>
        <taxon>Ascomycota</taxon>
        <taxon>Saccharomycotina</taxon>
        <taxon>Saccharomycetes</taxon>
        <taxon>Saccharomycetales</taxon>
        <taxon>Saccharomycetaceae</taxon>
        <taxon>Maudiozyma</taxon>
    </lineage>
</organism>
<comment type="subcellular location">
    <subcellularLocation>
        <location evidence="1">Membrane</location>
        <topology evidence="1">Multi-pass membrane protein</topology>
    </subcellularLocation>
</comment>